<dbReference type="STRING" id="1892869.ACGLYG10_0133"/>
<dbReference type="GO" id="GO:0050661">
    <property type="term" value="F:NADP binding"/>
    <property type="evidence" value="ECO:0007669"/>
    <property type="project" value="TreeGrafter"/>
</dbReference>
<keyword evidence="5" id="KW-1185">Reference proteome</keyword>
<name>A0A1M4RVC2_9ACTO</name>
<reference evidence="5" key="1">
    <citation type="submission" date="2016-09" db="EMBL/GenBank/DDBJ databases">
        <authorList>
            <person name="Strepis N."/>
        </authorList>
    </citation>
    <scope>NUCLEOTIDE SEQUENCE [LARGE SCALE GENOMIC DNA]</scope>
</reference>
<dbReference type="InterPro" id="IPR046346">
    <property type="entry name" value="Aminoacid_DH-like_N_sf"/>
</dbReference>
<evidence type="ECO:0000313" key="5">
    <source>
        <dbReference type="Proteomes" id="UP000184291"/>
    </source>
</evidence>
<feature type="domain" description="Shikimate dehydrogenase substrate binding N-terminal" evidence="3">
    <location>
        <begin position="13"/>
        <end position="95"/>
    </location>
</feature>
<accession>A0A1M4RVC2</accession>
<keyword evidence="2" id="KW-0057">Aromatic amino acid biosynthesis</keyword>
<comment type="pathway">
    <text evidence="1">Metabolic intermediate biosynthesis; chorismate biosynthesis; chorismate from D-erythrose 4-phosphate and phosphoenolpyruvate: step 4/7.</text>
</comment>
<dbReference type="CDD" id="cd01065">
    <property type="entry name" value="NAD_bind_Shikimate_DH"/>
    <property type="match status" value="1"/>
</dbReference>
<organism evidence="4 5">
    <name type="scientific">Actinomyces glycerinitolerans</name>
    <dbReference type="NCBI Taxonomy" id="1892869"/>
    <lineage>
        <taxon>Bacteria</taxon>
        <taxon>Bacillati</taxon>
        <taxon>Actinomycetota</taxon>
        <taxon>Actinomycetes</taxon>
        <taxon>Actinomycetales</taxon>
        <taxon>Actinomycetaceae</taxon>
        <taxon>Actinomyces</taxon>
    </lineage>
</organism>
<proteinExistence type="predicted"/>
<dbReference type="InterPro" id="IPR036291">
    <property type="entry name" value="NAD(P)-bd_dom_sf"/>
</dbReference>
<protein>
    <recommendedName>
        <fullName evidence="3">Shikimate dehydrogenase substrate binding N-terminal domain-containing protein</fullName>
    </recommendedName>
</protein>
<dbReference type="GO" id="GO:0004764">
    <property type="term" value="F:shikimate 3-dehydrogenase (NADP+) activity"/>
    <property type="evidence" value="ECO:0007669"/>
    <property type="project" value="InterPro"/>
</dbReference>
<dbReference type="AlphaFoldDB" id="A0A1M4RVC2"/>
<sequence>MTLSGNTTIIAHLGYPTRTFKSSLICNPWFDAHGHDVCVVPMGIKPDDYPAFFRAVMRLTNLRGALVTMPHKISTMELVDEVTATAAIAGATNAVLLRDDGTTIADQFDGAGFVRGMRGKGINPEGKRALVVGSGGVGSAIAASLAGAGISAIALSDPNNAASEALGERIHSYYPNVELRIGSNDPEGYDVVINATPLGMKPTDPMSVDVDRIAPGSFVGDVVLSTDDTPFLRAASARGCTVQGGSTMLLELIPAYLEFFGYPGATAEELRASAHHLFS</sequence>
<dbReference type="RefSeq" id="WP_073327088.1">
    <property type="nucleotide sequence ID" value="NZ_FQTT01000001.1"/>
</dbReference>
<evidence type="ECO:0000259" key="3">
    <source>
        <dbReference type="Pfam" id="PF08501"/>
    </source>
</evidence>
<evidence type="ECO:0000256" key="2">
    <source>
        <dbReference type="ARBA" id="ARBA00023141"/>
    </source>
</evidence>
<dbReference type="GO" id="GO:0009423">
    <property type="term" value="P:chorismate biosynthetic process"/>
    <property type="evidence" value="ECO:0007669"/>
    <property type="project" value="TreeGrafter"/>
</dbReference>
<gene>
    <name evidence="4" type="ORF">ACGLYG10_0133</name>
</gene>
<evidence type="ECO:0000256" key="1">
    <source>
        <dbReference type="ARBA" id="ARBA00004871"/>
    </source>
</evidence>
<evidence type="ECO:0000313" key="4">
    <source>
        <dbReference type="EMBL" id="SHE23935.1"/>
    </source>
</evidence>
<dbReference type="GO" id="GO:0019632">
    <property type="term" value="P:shikimate metabolic process"/>
    <property type="evidence" value="ECO:0007669"/>
    <property type="project" value="TreeGrafter"/>
</dbReference>
<dbReference type="Gene3D" id="3.40.50.10860">
    <property type="entry name" value="Leucine Dehydrogenase, chain A, domain 1"/>
    <property type="match status" value="1"/>
</dbReference>
<dbReference type="InterPro" id="IPR022893">
    <property type="entry name" value="Shikimate_DH_fam"/>
</dbReference>
<keyword evidence="2" id="KW-0028">Amino-acid biosynthesis</keyword>
<dbReference type="GO" id="GO:0005829">
    <property type="term" value="C:cytosol"/>
    <property type="evidence" value="ECO:0007669"/>
    <property type="project" value="TreeGrafter"/>
</dbReference>
<dbReference type="SUPFAM" id="SSF53223">
    <property type="entry name" value="Aminoacid dehydrogenase-like, N-terminal domain"/>
    <property type="match status" value="1"/>
</dbReference>
<dbReference type="Pfam" id="PF08501">
    <property type="entry name" value="Shikimate_dh_N"/>
    <property type="match status" value="1"/>
</dbReference>
<dbReference type="Gene3D" id="3.40.50.720">
    <property type="entry name" value="NAD(P)-binding Rossmann-like Domain"/>
    <property type="match status" value="1"/>
</dbReference>
<dbReference type="GO" id="GO:0009073">
    <property type="term" value="P:aromatic amino acid family biosynthetic process"/>
    <property type="evidence" value="ECO:0007669"/>
    <property type="project" value="UniProtKB-KW"/>
</dbReference>
<dbReference type="PANTHER" id="PTHR21089">
    <property type="entry name" value="SHIKIMATE DEHYDROGENASE"/>
    <property type="match status" value="1"/>
</dbReference>
<dbReference type="EMBL" id="FQTT01000001">
    <property type="protein sequence ID" value="SHE23935.1"/>
    <property type="molecule type" value="Genomic_DNA"/>
</dbReference>
<dbReference type="InterPro" id="IPR013708">
    <property type="entry name" value="Shikimate_DH-bd_N"/>
</dbReference>
<dbReference type="PANTHER" id="PTHR21089:SF1">
    <property type="entry name" value="BIFUNCTIONAL 3-DEHYDROQUINATE DEHYDRATASE_SHIKIMATE DEHYDROGENASE, CHLOROPLASTIC"/>
    <property type="match status" value="1"/>
</dbReference>
<dbReference type="Proteomes" id="UP000184291">
    <property type="component" value="Unassembled WGS sequence"/>
</dbReference>
<dbReference type="SUPFAM" id="SSF51735">
    <property type="entry name" value="NAD(P)-binding Rossmann-fold domains"/>
    <property type="match status" value="1"/>
</dbReference>
<dbReference type="OrthoDB" id="3609723at2"/>